<feature type="compositionally biased region" description="Basic and acidic residues" evidence="2">
    <location>
        <begin position="522"/>
        <end position="541"/>
    </location>
</feature>
<gene>
    <name evidence="3" type="ORF">CEUSTIGMA_g9481.t1</name>
</gene>
<dbReference type="STRING" id="1157962.A0A250XG78"/>
<feature type="compositionally biased region" description="Polar residues" evidence="2">
    <location>
        <begin position="1012"/>
        <end position="1029"/>
    </location>
</feature>
<feature type="region of interest" description="Disordered" evidence="2">
    <location>
        <begin position="1599"/>
        <end position="1626"/>
    </location>
</feature>
<feature type="compositionally biased region" description="Basic and acidic residues" evidence="2">
    <location>
        <begin position="274"/>
        <end position="283"/>
    </location>
</feature>
<feature type="region of interest" description="Disordered" evidence="2">
    <location>
        <begin position="255"/>
        <end position="283"/>
    </location>
</feature>
<reference evidence="3 4" key="1">
    <citation type="submission" date="2017-08" db="EMBL/GenBank/DDBJ databases">
        <title>Acidophilic green algal genome provides insights into adaptation to an acidic environment.</title>
        <authorList>
            <person name="Hirooka S."/>
            <person name="Hirose Y."/>
            <person name="Kanesaki Y."/>
            <person name="Higuchi S."/>
            <person name="Fujiwara T."/>
            <person name="Onuma R."/>
            <person name="Era A."/>
            <person name="Ohbayashi R."/>
            <person name="Uzuka A."/>
            <person name="Nozaki H."/>
            <person name="Yoshikawa H."/>
            <person name="Miyagishima S.Y."/>
        </authorList>
    </citation>
    <scope>NUCLEOTIDE SEQUENCE [LARGE SCALE GENOMIC DNA]</scope>
    <source>
        <strain evidence="3 4">NIES-2499</strain>
    </source>
</reference>
<feature type="compositionally biased region" description="Low complexity" evidence="2">
    <location>
        <begin position="439"/>
        <end position="467"/>
    </location>
</feature>
<feature type="compositionally biased region" description="Polar residues" evidence="2">
    <location>
        <begin position="1"/>
        <end position="28"/>
    </location>
</feature>
<dbReference type="EMBL" id="BEGY01000074">
    <property type="protein sequence ID" value="GAX82053.1"/>
    <property type="molecule type" value="Genomic_DNA"/>
</dbReference>
<feature type="region of interest" description="Disordered" evidence="2">
    <location>
        <begin position="1129"/>
        <end position="1171"/>
    </location>
</feature>
<organism evidence="3 4">
    <name type="scientific">Chlamydomonas eustigma</name>
    <dbReference type="NCBI Taxonomy" id="1157962"/>
    <lineage>
        <taxon>Eukaryota</taxon>
        <taxon>Viridiplantae</taxon>
        <taxon>Chlorophyta</taxon>
        <taxon>core chlorophytes</taxon>
        <taxon>Chlorophyceae</taxon>
        <taxon>CS clade</taxon>
        <taxon>Chlamydomonadales</taxon>
        <taxon>Chlamydomonadaceae</taxon>
        <taxon>Chlamydomonas</taxon>
    </lineage>
</organism>
<feature type="compositionally biased region" description="Low complexity" evidence="2">
    <location>
        <begin position="1129"/>
        <end position="1159"/>
    </location>
</feature>
<evidence type="ECO:0000256" key="1">
    <source>
        <dbReference type="SAM" id="Coils"/>
    </source>
</evidence>
<dbReference type="OrthoDB" id="544957at2759"/>
<evidence type="ECO:0008006" key="5">
    <source>
        <dbReference type="Google" id="ProtNLM"/>
    </source>
</evidence>
<feature type="coiled-coil region" evidence="1">
    <location>
        <begin position="1326"/>
        <end position="1357"/>
    </location>
</feature>
<feature type="compositionally biased region" description="Low complexity" evidence="2">
    <location>
        <begin position="1657"/>
        <end position="1672"/>
    </location>
</feature>
<dbReference type="PANTHER" id="PTHR24216:SF65">
    <property type="entry name" value="PAXILLIN-LIKE PROTEIN 1"/>
    <property type="match status" value="1"/>
</dbReference>
<sequence>MGTLENSKSYGLAERTQTLQDLSRSRLNGPTPHQAPQRERVSHAQSPPRSRSGSARRQRHRSAGAFGGSSTRRWTDLLSPERNMGVPQLMMILEPNIVWDHVKTYSDALGKKIEASYCPGEFFEGWHKAGRLAHGVYEGSYWELIGDADEMIEMLRKMARAPVLLEEPPLVVPEGPDLPKWEDFKPDLQALPSAPDLPQLRLPPFRAPILDTEVPFVEPLYLALPEIPSAPHEEKPPAFEPPDVLQVEELAEPEYVSPTPPVGSVAPTAPAFGKPEHGHDWSGERPFQIEIPAFQRPKPLDVPRFIHPPRDLPRFPLMEDLKLDRPSLDLDPIPRFELAWECGPDPEPSYSTISTSRTTSRAPSPPRTISRPNSALPSKQTSSITTPAQSRPGSALPSRPNSAVPSRPLSALPTKSDSIVESLKSQSPTSSRPHSAALVQPAPQSAPVSAPAAAPAPGLVPASAVPVQSRPTSAKEARQWSELQDVDAGKPRAWLNFEKPFAELPPIFFPEEPQLGVVNGPEPREEDFPHEPLEDLPKPEDDRGNELLSGLLPIPIWVPPKMDIPKWVPPREPRPIGFLRGTAPILIIDVSGTMNPRINGKFKEMKACVCELLDPTGGELATAAGAFDVIAYCSGAWSWSSTYASRMSLLSASQVFYQGRQAGGKPRPGSSRIADKTRSGSQLQPTEPDLLADAQNWVDKWPDAVGHTSLMAAFQIADEHWAADSWYIFSDGLADDPTICMDFLEARIKHGQQVPVIHTVGFFPEGAPENFEGRRTLQTLSAMTGGTHQEYDRNAHRIYREGVGFVTYDLKTELPADRVEREWAESQLRRERKKNMRLGIKERLEITMARVQAMHAQLRVRGKEAEYEQAISADKKKYEEELAAVLRHNNELAERARLSHEEATRDVVERNNMRIQRARAAFQEAQRQWLKVYQDALDDWKTQNAELATQRSEAIAALNRSRGSSRPTSAVSARPISATNTRAFSSSGRPLSAIRVSTPDSPGRSLAHDVPHSSSNLSRPASGQPNRPLSASYRTPPSSSRPQSASSRSWPVSASRAQAPGSVVPSSLPTHAEDSPSSHPADSPVSNPADSTSQSGSRSRSAFPRPEGNLSLSETNMLKAVPTLSSASVSASGSAAGSRHISSSPAAVPTVPSSPSRAANSSFYDDDDGFIIQEEGGDDVGELFEGPPALQLLAGDDEEEQELRRLIFPQEVVQALDMENATALASIRDEWQKLLQETEARNKKKLEVLEKNKAVVDKYATDVINCYARGFAKDVVMGAALRTAVNDQRLAAAQRAYEIEVDNIKKENARIASLHAAEVEVKMLKEQQYKKALEKWEANKEVLAAKYQEDIARAKKEHMRSILIAEKEWQIRREEMENLNVLRLKEAEARYAKVLDAVKEVNLKHVAAYDDKVMARKAVEAENQNRLAEARAVHRVCLEQLQLENAARLEQAQVDHQALCVRLASDHEDAKVAAQHEFEELRAFLIKHNEGLINEARQRFQEALVQAQADYDDLCREVREQNAIDLQRVRTRNAEIWPQVQIARLATAELGRVQAFAEHIKWCANKYGLGVNFMPNTPNFDRVVEMQALNEALQKAYPDMSSDSYPWPDHDRKGEQGTGWVAAPEAPSLTLPDPSFHIMRLALGKGMPSSGQTAKGSTSPSSSISPPSGVSPARGGARINSAGAGLNVETSGRPLRSGARPASASLTTHLASGMDRPGSANRTRFSNLVPPDSPQHQHRPMSSLARKAAWAGSAGDSSPHTLSPLKGQVNIPSVQRLSLTGKISRPTSATVSRPQSGRYLPARLSAKLGGIQGALTAARDGAAYRAAQAGFTGDLPRLRYTEIDVMAVE</sequence>
<evidence type="ECO:0000313" key="3">
    <source>
        <dbReference type="EMBL" id="GAX82053.1"/>
    </source>
</evidence>
<feature type="compositionally biased region" description="Low complexity" evidence="2">
    <location>
        <begin position="1091"/>
        <end position="1101"/>
    </location>
</feature>
<accession>A0A250XG78</accession>
<feature type="compositionally biased region" description="Low complexity" evidence="2">
    <location>
        <begin position="348"/>
        <end position="372"/>
    </location>
</feature>
<feature type="compositionally biased region" description="Polar residues" evidence="2">
    <location>
        <begin position="413"/>
        <end position="433"/>
    </location>
</feature>
<feature type="compositionally biased region" description="Low complexity" evidence="2">
    <location>
        <begin position="1030"/>
        <end position="1057"/>
    </location>
</feature>
<feature type="region of interest" description="Disordered" evidence="2">
    <location>
        <begin position="519"/>
        <end position="541"/>
    </location>
</feature>
<dbReference type="Proteomes" id="UP000232323">
    <property type="component" value="Unassembled WGS sequence"/>
</dbReference>
<feature type="region of interest" description="Disordered" evidence="2">
    <location>
        <begin position="958"/>
        <end position="1110"/>
    </location>
</feature>
<proteinExistence type="predicted"/>
<protein>
    <recommendedName>
        <fullName evidence="5">VWFA domain-containing protein</fullName>
    </recommendedName>
</protein>
<evidence type="ECO:0000256" key="2">
    <source>
        <dbReference type="SAM" id="MobiDB-lite"/>
    </source>
</evidence>
<feature type="coiled-coil region" evidence="1">
    <location>
        <begin position="841"/>
        <end position="950"/>
    </location>
</feature>
<keyword evidence="1" id="KW-0175">Coiled coil</keyword>
<feature type="region of interest" description="Disordered" evidence="2">
    <location>
        <begin position="1"/>
        <end position="74"/>
    </location>
</feature>
<comment type="caution">
    <text evidence="3">The sequence shown here is derived from an EMBL/GenBank/DDBJ whole genome shotgun (WGS) entry which is preliminary data.</text>
</comment>
<dbReference type="PANTHER" id="PTHR24216">
    <property type="entry name" value="PAXILLIN-RELATED"/>
    <property type="match status" value="1"/>
</dbReference>
<feature type="compositionally biased region" description="Polar residues" evidence="2">
    <location>
        <begin position="1077"/>
        <end position="1090"/>
    </location>
</feature>
<keyword evidence="4" id="KW-1185">Reference proteome</keyword>
<feature type="compositionally biased region" description="Low complexity" evidence="2">
    <location>
        <begin position="44"/>
        <end position="53"/>
    </location>
</feature>
<feature type="compositionally biased region" description="Polar residues" evidence="2">
    <location>
        <begin position="961"/>
        <end position="989"/>
    </location>
</feature>
<feature type="region of interest" description="Disordered" evidence="2">
    <location>
        <begin position="1645"/>
        <end position="1739"/>
    </location>
</feature>
<feature type="compositionally biased region" description="Polar residues" evidence="2">
    <location>
        <begin position="373"/>
        <end position="392"/>
    </location>
</feature>
<feature type="region of interest" description="Disordered" evidence="2">
    <location>
        <begin position="660"/>
        <end position="687"/>
    </location>
</feature>
<evidence type="ECO:0000313" key="4">
    <source>
        <dbReference type="Proteomes" id="UP000232323"/>
    </source>
</evidence>
<feature type="region of interest" description="Disordered" evidence="2">
    <location>
        <begin position="338"/>
        <end position="484"/>
    </location>
</feature>
<name>A0A250XG78_9CHLO</name>